<organism evidence="1 2">
    <name type="scientific">Pseudomonas paralactis</name>
    <dbReference type="NCBI Taxonomy" id="1615673"/>
    <lineage>
        <taxon>Bacteria</taxon>
        <taxon>Pseudomonadati</taxon>
        <taxon>Pseudomonadota</taxon>
        <taxon>Gammaproteobacteria</taxon>
        <taxon>Pseudomonadales</taxon>
        <taxon>Pseudomonadaceae</taxon>
        <taxon>Pseudomonas</taxon>
    </lineage>
</organism>
<proteinExistence type="predicted"/>
<evidence type="ECO:0008006" key="3">
    <source>
        <dbReference type="Google" id="ProtNLM"/>
    </source>
</evidence>
<dbReference type="EMBL" id="JAEILM010000030">
    <property type="protein sequence ID" value="MBI6633149.1"/>
    <property type="molecule type" value="Genomic_DNA"/>
</dbReference>
<gene>
    <name evidence="1" type="ORF">YA0871_10770</name>
</gene>
<accession>A0ABS0V2D8</accession>
<name>A0ABS0V2D8_9PSED</name>
<evidence type="ECO:0000313" key="2">
    <source>
        <dbReference type="Proteomes" id="UP000607562"/>
    </source>
</evidence>
<dbReference type="RefSeq" id="WP_198707349.1">
    <property type="nucleotide sequence ID" value="NZ_JAEILM010000030.1"/>
</dbReference>
<dbReference type="Proteomes" id="UP000607562">
    <property type="component" value="Unassembled WGS sequence"/>
</dbReference>
<comment type="caution">
    <text evidence="1">The sequence shown here is derived from an EMBL/GenBank/DDBJ whole genome shotgun (WGS) entry which is preliminary data.</text>
</comment>
<reference evidence="1 2" key="1">
    <citation type="submission" date="2020-12" db="EMBL/GenBank/DDBJ databases">
        <title>Comparative genomic insights into the epidemiology and virulence of plant pathogenic Pseudomonads from Turkey.</title>
        <authorList>
            <person name="Dillon M."/>
            <person name="Ruiz-Bedoya T."/>
            <person name="Bendalovic-Torma C."/>
            <person name="Guttman K.M."/>
            <person name="Kwak H."/>
            <person name="Middleton M.A."/>
            <person name="Wang P.W."/>
            <person name="Horuz S."/>
            <person name="Aysan Y."/>
            <person name="Guttman D.S."/>
        </authorList>
    </citation>
    <scope>NUCLEOTIDE SEQUENCE [LARGE SCALE GENOMIC DNA]</scope>
    <source>
        <strain evidence="1 2">Marul_2_1</strain>
    </source>
</reference>
<protein>
    <recommendedName>
        <fullName evidence="3">PAAR repeat-containing protein</fullName>
    </recommendedName>
</protein>
<evidence type="ECO:0000313" key="1">
    <source>
        <dbReference type="EMBL" id="MBI6633149.1"/>
    </source>
</evidence>
<sequence length="160" mass="17410">MNASHISLYTNDLTSDVLSKLDSSPFTEQQLSNFNEQALQLVKDQRAYCSAHPPIAIYRVATEGSQTRNGGTIKKTASEFEFRLADGSQVRGAHKGDYVEYADGTQALIMTGSGEGNSDFALVGSHLSNGDQIVNTLQDSLLFIERHGVPLAEDFLPTIE</sequence>
<keyword evidence="2" id="KW-1185">Reference proteome</keyword>